<keyword evidence="1" id="KW-0472">Membrane</keyword>
<reference evidence="2 3" key="1">
    <citation type="journal article" date="2019" name="New Phytol.">
        <title>Comparative genomics reveals unique wood-decay strategies and fruiting body development in the Schizophyllaceae.</title>
        <authorList>
            <person name="Almasi E."/>
            <person name="Sahu N."/>
            <person name="Krizsan K."/>
            <person name="Balint B."/>
            <person name="Kovacs G.M."/>
            <person name="Kiss B."/>
            <person name="Cseklye J."/>
            <person name="Drula E."/>
            <person name="Henrissat B."/>
            <person name="Nagy I."/>
            <person name="Chovatia M."/>
            <person name="Adam C."/>
            <person name="LaButti K."/>
            <person name="Lipzen A."/>
            <person name="Riley R."/>
            <person name="Grigoriev I.V."/>
            <person name="Nagy L.G."/>
        </authorList>
    </citation>
    <scope>NUCLEOTIDE SEQUENCE [LARGE SCALE GENOMIC DNA]</scope>
    <source>
        <strain evidence="2 3">NL-1724</strain>
    </source>
</reference>
<keyword evidence="1" id="KW-0812">Transmembrane</keyword>
<protein>
    <submittedName>
        <fullName evidence="2">Uncharacterized protein</fullName>
    </submittedName>
</protein>
<dbReference type="OrthoDB" id="10354236at2759"/>
<keyword evidence="3" id="KW-1185">Reference proteome</keyword>
<dbReference type="AlphaFoldDB" id="A0A550C611"/>
<keyword evidence="1" id="KW-1133">Transmembrane helix</keyword>
<sequence>MMFGHNLTSTWANAFAGRSRSFGIWVTLEALCGAGVFAMYGRPMCVAICSGTGH</sequence>
<gene>
    <name evidence="2" type="ORF">BD626DRAFT_572012</name>
</gene>
<feature type="transmembrane region" description="Helical" evidence="1">
    <location>
        <begin position="21"/>
        <end position="40"/>
    </location>
</feature>
<dbReference type="Proteomes" id="UP000320762">
    <property type="component" value="Unassembled WGS sequence"/>
</dbReference>
<evidence type="ECO:0000256" key="1">
    <source>
        <dbReference type="SAM" id="Phobius"/>
    </source>
</evidence>
<accession>A0A550C611</accession>
<comment type="caution">
    <text evidence="2">The sequence shown here is derived from an EMBL/GenBank/DDBJ whole genome shotgun (WGS) entry which is preliminary data.</text>
</comment>
<evidence type="ECO:0000313" key="3">
    <source>
        <dbReference type="Proteomes" id="UP000320762"/>
    </source>
</evidence>
<name>A0A550C611_9AGAR</name>
<organism evidence="2 3">
    <name type="scientific">Schizophyllum amplum</name>
    <dbReference type="NCBI Taxonomy" id="97359"/>
    <lineage>
        <taxon>Eukaryota</taxon>
        <taxon>Fungi</taxon>
        <taxon>Dikarya</taxon>
        <taxon>Basidiomycota</taxon>
        <taxon>Agaricomycotina</taxon>
        <taxon>Agaricomycetes</taxon>
        <taxon>Agaricomycetidae</taxon>
        <taxon>Agaricales</taxon>
        <taxon>Schizophyllaceae</taxon>
        <taxon>Schizophyllum</taxon>
    </lineage>
</organism>
<dbReference type="EMBL" id="VDMD01000023">
    <property type="protein sequence ID" value="TRM60241.1"/>
    <property type="molecule type" value="Genomic_DNA"/>
</dbReference>
<evidence type="ECO:0000313" key="2">
    <source>
        <dbReference type="EMBL" id="TRM60241.1"/>
    </source>
</evidence>
<proteinExistence type="predicted"/>